<comment type="caution">
    <text evidence="7">The sequence shown here is derived from an EMBL/GenBank/DDBJ whole genome shotgun (WGS) entry which is preliminary data.</text>
</comment>
<dbReference type="CDD" id="cd15904">
    <property type="entry name" value="TSPO_MBR"/>
    <property type="match status" value="1"/>
</dbReference>
<evidence type="ECO:0000313" key="8">
    <source>
        <dbReference type="Proteomes" id="UP000572051"/>
    </source>
</evidence>
<proteinExistence type="inferred from homology"/>
<dbReference type="PANTHER" id="PTHR10057">
    <property type="entry name" value="PERIPHERAL-TYPE BENZODIAZEPINE RECEPTOR"/>
    <property type="match status" value="1"/>
</dbReference>
<dbReference type="InterPro" id="IPR038330">
    <property type="entry name" value="TspO/MBR-related_sf"/>
</dbReference>
<sequence length="169" mass="18563">MTITSPERRHRGSGALVGLVVFVAAVAAAALVGVLLSPDTAQEYARLEAPDWAPPSWLFGPVWTTLYAMIALAGWLVWRRFGWKGARLALSLFALQLLLNAAWSPLFFTLGLRGTAFADIVVLWVVLCATIALFARLSRPAAWLLVPYWAWTTFATLLSFTMWRLNAGG</sequence>
<dbReference type="RefSeq" id="WP_179823989.1">
    <property type="nucleotide sequence ID" value="NZ_JACCFS010000001.1"/>
</dbReference>
<comment type="subcellular location">
    <subcellularLocation>
        <location evidence="1">Membrane</location>
        <topology evidence="1">Multi-pass membrane protein</topology>
    </subcellularLocation>
</comment>
<keyword evidence="8" id="KW-1185">Reference proteome</keyword>
<feature type="transmembrane region" description="Helical" evidence="6">
    <location>
        <begin position="56"/>
        <end position="78"/>
    </location>
</feature>
<evidence type="ECO:0000256" key="5">
    <source>
        <dbReference type="ARBA" id="ARBA00023136"/>
    </source>
</evidence>
<dbReference type="PIRSF" id="PIRSF005859">
    <property type="entry name" value="PBR"/>
    <property type="match status" value="1"/>
</dbReference>
<feature type="transmembrane region" description="Helical" evidence="6">
    <location>
        <begin position="142"/>
        <end position="163"/>
    </location>
</feature>
<dbReference type="Pfam" id="PF03073">
    <property type="entry name" value="TspO_MBR"/>
    <property type="match status" value="1"/>
</dbReference>
<dbReference type="Gene3D" id="1.20.1260.100">
    <property type="entry name" value="TspO/MBR protein"/>
    <property type="match status" value="1"/>
</dbReference>
<dbReference type="Proteomes" id="UP000572051">
    <property type="component" value="Unassembled WGS sequence"/>
</dbReference>
<evidence type="ECO:0000256" key="1">
    <source>
        <dbReference type="ARBA" id="ARBA00004141"/>
    </source>
</evidence>
<protein>
    <submittedName>
        <fullName evidence="7">Tryptophan-rich sensory protein</fullName>
    </submittedName>
</protein>
<evidence type="ECO:0000256" key="2">
    <source>
        <dbReference type="ARBA" id="ARBA00007524"/>
    </source>
</evidence>
<evidence type="ECO:0000256" key="3">
    <source>
        <dbReference type="ARBA" id="ARBA00022692"/>
    </source>
</evidence>
<dbReference type="AlphaFoldDB" id="A0A7Z0EMV5"/>
<comment type="similarity">
    <text evidence="2">Belongs to the TspO/BZRP family.</text>
</comment>
<dbReference type="FunFam" id="1.20.1260.100:FF:000001">
    <property type="entry name" value="translocator protein 2"/>
    <property type="match status" value="1"/>
</dbReference>
<dbReference type="PANTHER" id="PTHR10057:SF0">
    <property type="entry name" value="TRANSLOCATOR PROTEIN"/>
    <property type="match status" value="1"/>
</dbReference>
<keyword evidence="5 6" id="KW-0472">Membrane</keyword>
<name>A0A7Z0EMV5_9ACTN</name>
<keyword evidence="4 6" id="KW-1133">Transmembrane helix</keyword>
<feature type="transmembrane region" description="Helical" evidence="6">
    <location>
        <begin position="116"/>
        <end position="135"/>
    </location>
</feature>
<reference evidence="7 8" key="1">
    <citation type="submission" date="2020-07" db="EMBL/GenBank/DDBJ databases">
        <title>Sequencing the genomes of 1000 actinobacteria strains.</title>
        <authorList>
            <person name="Klenk H.-P."/>
        </authorList>
    </citation>
    <scope>NUCLEOTIDE SEQUENCE [LARGE SCALE GENOMIC DNA]</scope>
    <source>
        <strain evidence="7 8">DSM 44442</strain>
    </source>
</reference>
<dbReference type="GO" id="GO:0033013">
    <property type="term" value="P:tetrapyrrole metabolic process"/>
    <property type="evidence" value="ECO:0007669"/>
    <property type="project" value="UniProtKB-ARBA"/>
</dbReference>
<organism evidence="7 8">
    <name type="scientific">Nocardiopsis aegyptia</name>
    <dbReference type="NCBI Taxonomy" id="220378"/>
    <lineage>
        <taxon>Bacteria</taxon>
        <taxon>Bacillati</taxon>
        <taxon>Actinomycetota</taxon>
        <taxon>Actinomycetes</taxon>
        <taxon>Streptosporangiales</taxon>
        <taxon>Nocardiopsidaceae</taxon>
        <taxon>Nocardiopsis</taxon>
    </lineage>
</organism>
<feature type="transmembrane region" description="Helical" evidence="6">
    <location>
        <begin position="90"/>
        <end position="110"/>
    </location>
</feature>
<accession>A0A7Z0EMV5</accession>
<dbReference type="InterPro" id="IPR004307">
    <property type="entry name" value="TspO_MBR"/>
</dbReference>
<evidence type="ECO:0000313" key="7">
    <source>
        <dbReference type="EMBL" id="NYJ35048.1"/>
    </source>
</evidence>
<dbReference type="GO" id="GO:0016020">
    <property type="term" value="C:membrane"/>
    <property type="evidence" value="ECO:0007669"/>
    <property type="project" value="UniProtKB-SubCell"/>
</dbReference>
<feature type="transmembrane region" description="Helical" evidence="6">
    <location>
        <begin position="12"/>
        <end position="36"/>
    </location>
</feature>
<dbReference type="EMBL" id="JACCFS010000001">
    <property type="protein sequence ID" value="NYJ35048.1"/>
    <property type="molecule type" value="Genomic_DNA"/>
</dbReference>
<gene>
    <name evidence="7" type="ORF">HNR10_002929</name>
</gene>
<evidence type="ECO:0000256" key="4">
    <source>
        <dbReference type="ARBA" id="ARBA00022989"/>
    </source>
</evidence>
<keyword evidence="3 6" id="KW-0812">Transmembrane</keyword>
<evidence type="ECO:0000256" key="6">
    <source>
        <dbReference type="SAM" id="Phobius"/>
    </source>
</evidence>